<keyword evidence="5 8" id="KW-0406">Ion transport</keyword>
<feature type="transmembrane region" description="Helical" evidence="10">
    <location>
        <begin position="403"/>
        <end position="423"/>
    </location>
</feature>
<feature type="transmembrane region" description="Helical" evidence="10">
    <location>
        <begin position="69"/>
        <end position="90"/>
    </location>
</feature>
<accession>A0ABR1D5L3</accession>
<sequence>MNSSLRYPYVRRSTAHIDGDALQHLLLNERVWSNAFSKQPRNDDSRKQSKWATFIGYLQFVYEKSRVHYLFPIILLFAYSLLGGLIFWSIEKSHEEVILRDKSNFIDALKEELLNVVMRVHDRLSEYNRAYANNSYVRKLHYRAYRKFALNEIHKTVYWYTLTIFYLTENETHKAMALRPQNAESMWRQHFESNFGRIHALRNYTDQLALRCWEIGVEGSYMGWQRPLYRQKINDSMTDYNIAVGLDNVLTPVWTFWNAMFLAVTTYTTIGYGNITAKTRLGKLAAMVYAVIGIPLVLMILHKLGRFFLLVLEHVWDFFMRGAEYLCFVSSGSRLKLSEEERISEMPLLLALGVAFGWMFLCAAIFLRFEKDWDYFKSFYFFFCSLTTIGYGDVTPTKSEDMFIIFGLIMIGLSLVSMCINVIQLKLEKLFEELLLTLMEEYSSDPEGNNLEGGQIGMIEMWRVWKKRKSRLRNGLAPARQAAGKASQNLAKVLPFARRRDRHHLIQELHHRLRMRDRATQTDSIFGPILEEAWTETSDVDSYTTSCSVPYDSAGGGFLVLEAPVVACPSRSESHPVVVKAEQSLASSSHNSSRLTNLSNNSKPRSASSAISKISSLSTVSSRNSKTSSAKSAPVTVSPAQFPMDFDPNRRWTFVGTGKTARGAPRGLVVPYMYTARQDNQVHTNEMRRLIAELDIRLRDCRILNSPRSSTMSSYSK</sequence>
<feature type="transmembrane region" description="Helical" evidence="10">
    <location>
        <begin position="284"/>
        <end position="301"/>
    </location>
</feature>
<evidence type="ECO:0000256" key="7">
    <source>
        <dbReference type="ARBA" id="ARBA00023303"/>
    </source>
</evidence>
<keyword evidence="2 8" id="KW-0813">Transport</keyword>
<name>A0ABR1D5L3_NECAM</name>
<dbReference type="Gene3D" id="1.10.287.70">
    <property type="match status" value="1"/>
</dbReference>
<feature type="domain" description="Potassium channel" evidence="11">
    <location>
        <begin position="356"/>
        <end position="427"/>
    </location>
</feature>
<keyword evidence="3 8" id="KW-0812">Transmembrane</keyword>
<evidence type="ECO:0000256" key="1">
    <source>
        <dbReference type="ARBA" id="ARBA00004141"/>
    </source>
</evidence>
<comment type="caution">
    <text evidence="12">The sequence shown here is derived from an EMBL/GenBank/DDBJ whole genome shotgun (WGS) entry which is preliminary data.</text>
</comment>
<evidence type="ECO:0000256" key="4">
    <source>
        <dbReference type="ARBA" id="ARBA00022989"/>
    </source>
</evidence>
<comment type="similarity">
    <text evidence="8">Belongs to the two pore domain potassium channel (TC 1.A.1.8) family.</text>
</comment>
<dbReference type="InterPro" id="IPR013099">
    <property type="entry name" value="K_chnl_dom"/>
</dbReference>
<evidence type="ECO:0000256" key="10">
    <source>
        <dbReference type="SAM" id="Phobius"/>
    </source>
</evidence>
<protein>
    <recommendedName>
        <fullName evidence="11">Potassium channel domain-containing protein</fullName>
    </recommendedName>
</protein>
<keyword evidence="6 10" id="KW-0472">Membrane</keyword>
<dbReference type="PANTHER" id="PTHR11003:SF347">
    <property type="entry name" value="POTASSIUM CHANNEL DOMAIN-CONTAINING PROTEIN"/>
    <property type="match status" value="1"/>
</dbReference>
<evidence type="ECO:0000313" key="12">
    <source>
        <dbReference type="EMBL" id="KAK6745238.1"/>
    </source>
</evidence>
<keyword evidence="13" id="KW-1185">Reference proteome</keyword>
<comment type="subcellular location">
    <subcellularLocation>
        <location evidence="1">Membrane</location>
        <topology evidence="1">Multi-pass membrane protein</topology>
    </subcellularLocation>
</comment>
<dbReference type="Pfam" id="PF07885">
    <property type="entry name" value="Ion_trans_2"/>
    <property type="match status" value="2"/>
</dbReference>
<evidence type="ECO:0000256" key="2">
    <source>
        <dbReference type="ARBA" id="ARBA00022448"/>
    </source>
</evidence>
<proteinExistence type="inferred from homology"/>
<feature type="region of interest" description="Disordered" evidence="9">
    <location>
        <begin position="579"/>
        <end position="614"/>
    </location>
</feature>
<evidence type="ECO:0000313" key="13">
    <source>
        <dbReference type="Proteomes" id="UP001303046"/>
    </source>
</evidence>
<keyword evidence="7 8" id="KW-0407">Ion channel</keyword>
<keyword evidence="4 10" id="KW-1133">Transmembrane helix</keyword>
<dbReference type="InterPro" id="IPR003280">
    <property type="entry name" value="2pore_dom_K_chnl"/>
</dbReference>
<gene>
    <name evidence="12" type="primary">Necator_chrIII.g12528</name>
    <name evidence="12" type="ORF">RB195_011762</name>
</gene>
<evidence type="ECO:0000256" key="9">
    <source>
        <dbReference type="SAM" id="MobiDB-lite"/>
    </source>
</evidence>
<evidence type="ECO:0000256" key="3">
    <source>
        <dbReference type="ARBA" id="ARBA00022692"/>
    </source>
</evidence>
<dbReference type="EMBL" id="JAVFWL010000003">
    <property type="protein sequence ID" value="KAK6745238.1"/>
    <property type="molecule type" value="Genomic_DNA"/>
</dbReference>
<dbReference type="Proteomes" id="UP001303046">
    <property type="component" value="Unassembled WGS sequence"/>
</dbReference>
<evidence type="ECO:0000256" key="6">
    <source>
        <dbReference type="ARBA" id="ARBA00023136"/>
    </source>
</evidence>
<reference evidence="12 13" key="1">
    <citation type="submission" date="2023-08" db="EMBL/GenBank/DDBJ databases">
        <title>A Necator americanus chromosomal reference genome.</title>
        <authorList>
            <person name="Ilik V."/>
            <person name="Petrzelkova K.J."/>
            <person name="Pardy F."/>
            <person name="Fuh T."/>
            <person name="Niatou-Singa F.S."/>
            <person name="Gouil Q."/>
            <person name="Baker L."/>
            <person name="Ritchie M.E."/>
            <person name="Jex A.R."/>
            <person name="Gazzola D."/>
            <person name="Li H."/>
            <person name="Toshio Fujiwara R."/>
            <person name="Zhan B."/>
            <person name="Aroian R.V."/>
            <person name="Pafco B."/>
            <person name="Schwarz E.M."/>
        </authorList>
    </citation>
    <scope>NUCLEOTIDE SEQUENCE [LARGE SCALE GENOMIC DNA]</scope>
    <source>
        <strain evidence="12 13">Aroian</strain>
        <tissue evidence="12">Whole animal</tissue>
    </source>
</reference>
<dbReference type="PANTHER" id="PTHR11003">
    <property type="entry name" value="POTASSIUM CHANNEL, SUBFAMILY K"/>
    <property type="match status" value="1"/>
</dbReference>
<feature type="transmembrane region" description="Helical" evidence="10">
    <location>
        <begin position="348"/>
        <end position="369"/>
    </location>
</feature>
<dbReference type="PRINTS" id="PR01333">
    <property type="entry name" value="2POREKCHANEL"/>
</dbReference>
<evidence type="ECO:0000259" key="11">
    <source>
        <dbReference type="Pfam" id="PF07885"/>
    </source>
</evidence>
<dbReference type="SUPFAM" id="SSF81324">
    <property type="entry name" value="Voltage-gated potassium channels"/>
    <property type="match status" value="2"/>
</dbReference>
<feature type="compositionally biased region" description="Low complexity" evidence="9">
    <location>
        <begin position="584"/>
        <end position="614"/>
    </location>
</feature>
<organism evidence="12 13">
    <name type="scientific">Necator americanus</name>
    <name type="common">Human hookworm</name>
    <dbReference type="NCBI Taxonomy" id="51031"/>
    <lineage>
        <taxon>Eukaryota</taxon>
        <taxon>Metazoa</taxon>
        <taxon>Ecdysozoa</taxon>
        <taxon>Nematoda</taxon>
        <taxon>Chromadorea</taxon>
        <taxon>Rhabditida</taxon>
        <taxon>Rhabditina</taxon>
        <taxon>Rhabditomorpha</taxon>
        <taxon>Strongyloidea</taxon>
        <taxon>Ancylostomatidae</taxon>
        <taxon>Bunostominae</taxon>
        <taxon>Necator</taxon>
    </lineage>
</organism>
<feature type="transmembrane region" description="Helical" evidence="10">
    <location>
        <begin position="254"/>
        <end position="272"/>
    </location>
</feature>
<evidence type="ECO:0000256" key="8">
    <source>
        <dbReference type="RuleBase" id="RU003857"/>
    </source>
</evidence>
<feature type="domain" description="Potassium channel" evidence="11">
    <location>
        <begin position="253"/>
        <end position="308"/>
    </location>
</feature>
<evidence type="ECO:0000256" key="5">
    <source>
        <dbReference type="ARBA" id="ARBA00023065"/>
    </source>
</evidence>